<evidence type="ECO:0000259" key="5">
    <source>
        <dbReference type="Pfam" id="PF00496"/>
    </source>
</evidence>
<dbReference type="Gene3D" id="3.10.105.10">
    <property type="entry name" value="Dipeptide-binding Protein, Domain 3"/>
    <property type="match status" value="1"/>
</dbReference>
<dbReference type="InterPro" id="IPR006311">
    <property type="entry name" value="TAT_signal"/>
</dbReference>
<feature type="domain" description="Solute-binding protein family 5" evidence="5">
    <location>
        <begin position="86"/>
        <end position="448"/>
    </location>
</feature>
<dbReference type="GO" id="GO:0015833">
    <property type="term" value="P:peptide transport"/>
    <property type="evidence" value="ECO:0007669"/>
    <property type="project" value="TreeGrafter"/>
</dbReference>
<dbReference type="Pfam" id="PF00496">
    <property type="entry name" value="SBP_bac_5"/>
    <property type="match status" value="1"/>
</dbReference>
<reference evidence="6 7" key="1">
    <citation type="submission" date="2019-09" db="EMBL/GenBank/DDBJ databases">
        <title>Genome sequence of Rhodovastum atsumiense, a diverse member of the Acetobacteraceae family of non-sulfur purple photosynthetic bacteria.</title>
        <authorList>
            <person name="Meyer T."/>
            <person name="Kyndt J."/>
        </authorList>
    </citation>
    <scope>NUCLEOTIDE SEQUENCE [LARGE SCALE GENOMIC DNA]</scope>
    <source>
        <strain evidence="6 7">DSM 21279</strain>
    </source>
</reference>
<evidence type="ECO:0000313" key="6">
    <source>
        <dbReference type="EMBL" id="KAA5610050.1"/>
    </source>
</evidence>
<keyword evidence="7" id="KW-1185">Reference proteome</keyword>
<dbReference type="RefSeq" id="WP_150042904.1">
    <property type="nucleotide sequence ID" value="NZ_OW485601.1"/>
</dbReference>
<accession>A0A5M6IP56</accession>
<dbReference type="Gene3D" id="3.40.190.10">
    <property type="entry name" value="Periplasmic binding protein-like II"/>
    <property type="match status" value="1"/>
</dbReference>
<dbReference type="InterPro" id="IPR000914">
    <property type="entry name" value="SBP_5_dom"/>
</dbReference>
<keyword evidence="3 4" id="KW-0732">Signal</keyword>
<evidence type="ECO:0000256" key="3">
    <source>
        <dbReference type="ARBA" id="ARBA00022729"/>
    </source>
</evidence>
<comment type="caution">
    <text evidence="6">The sequence shown here is derived from an EMBL/GenBank/DDBJ whole genome shotgun (WGS) entry which is preliminary data.</text>
</comment>
<proteinExistence type="inferred from homology"/>
<name>A0A5M6IP56_9PROT</name>
<dbReference type="GO" id="GO:1904680">
    <property type="term" value="F:peptide transmembrane transporter activity"/>
    <property type="evidence" value="ECO:0007669"/>
    <property type="project" value="TreeGrafter"/>
</dbReference>
<evidence type="ECO:0000256" key="4">
    <source>
        <dbReference type="SAM" id="SignalP"/>
    </source>
</evidence>
<comment type="similarity">
    <text evidence="2">Belongs to the bacterial solute-binding protein 5 family.</text>
</comment>
<evidence type="ECO:0000313" key="7">
    <source>
        <dbReference type="Proteomes" id="UP000325255"/>
    </source>
</evidence>
<dbReference type="EMBL" id="VWPK01000039">
    <property type="protein sequence ID" value="KAA5610050.1"/>
    <property type="molecule type" value="Genomic_DNA"/>
</dbReference>
<dbReference type="Proteomes" id="UP000325255">
    <property type="component" value="Unassembled WGS sequence"/>
</dbReference>
<dbReference type="InterPro" id="IPR039424">
    <property type="entry name" value="SBP_5"/>
</dbReference>
<dbReference type="PANTHER" id="PTHR30290">
    <property type="entry name" value="PERIPLASMIC BINDING COMPONENT OF ABC TRANSPORTER"/>
    <property type="match status" value="1"/>
</dbReference>
<dbReference type="PANTHER" id="PTHR30290:SF38">
    <property type="entry name" value="D,D-DIPEPTIDE-BINDING PERIPLASMIC PROTEIN DDPA-RELATED"/>
    <property type="match status" value="1"/>
</dbReference>
<dbReference type="InterPro" id="IPR030678">
    <property type="entry name" value="Peptide/Ni-bd"/>
</dbReference>
<gene>
    <name evidence="6" type="ORF">F1189_21345</name>
</gene>
<dbReference type="SUPFAM" id="SSF53850">
    <property type="entry name" value="Periplasmic binding protein-like II"/>
    <property type="match status" value="1"/>
</dbReference>
<dbReference type="PIRSF" id="PIRSF002741">
    <property type="entry name" value="MppA"/>
    <property type="match status" value="1"/>
</dbReference>
<evidence type="ECO:0000256" key="1">
    <source>
        <dbReference type="ARBA" id="ARBA00004418"/>
    </source>
</evidence>
<sequence length="539" mass="60404">MTSQPLLSRRWLLAAGCAAVALPPDGPATAAPAPAPATPVRGGTLNAIIQPEPPLLVMGLNQQAPTQTVAGKIYESLLTYDFELNPKPSLARAWEVSADGLTYTFHLQDGVKWHDGAPFSARDVVFTFKTFLMETHPRARALFGRCSSIEAIDDTTVVFRLSEPFPAFLQCFEVSNAPLMPAHIYEGTDFRANPKNATPIGTGPFRFDEWVKGSHIHLVAFPEYWQKGKPYLKDIYFRIIPDAASRALALETGEVMQSQFTDIEPFDVPRLVKNPKLQMTKKGYEFVAPLMWLELNTRVKPLDDKRFRQAIMYALDRQFIRDKIWFGLGRVATGPINSVTKFYDPNVRKYPYDPAKAKALLDEMGLKPDAKGVRASLKFMPLPYGETWLRLGEYIKQALGRVGIAITLESTDAAGWGRREANWDFDITANMLYQYADPAIGVARTYLSSNIRKGVMFTNTMGYSNPEVDTLFEQAAREVDPAKRQALYSRLQKILVEDVPVAWLLELEFPTIQSRRLHNAITTAIGVNETYADAWLDAS</sequence>
<organism evidence="6 7">
    <name type="scientific">Rhodovastum atsumiense</name>
    <dbReference type="NCBI Taxonomy" id="504468"/>
    <lineage>
        <taxon>Bacteria</taxon>
        <taxon>Pseudomonadati</taxon>
        <taxon>Pseudomonadota</taxon>
        <taxon>Alphaproteobacteria</taxon>
        <taxon>Acetobacterales</taxon>
        <taxon>Acetobacteraceae</taxon>
        <taxon>Rhodovastum</taxon>
    </lineage>
</organism>
<comment type="subcellular location">
    <subcellularLocation>
        <location evidence="1">Periplasm</location>
    </subcellularLocation>
</comment>
<dbReference type="PROSITE" id="PS51318">
    <property type="entry name" value="TAT"/>
    <property type="match status" value="1"/>
</dbReference>
<dbReference type="GO" id="GO:0043190">
    <property type="term" value="C:ATP-binding cassette (ABC) transporter complex"/>
    <property type="evidence" value="ECO:0007669"/>
    <property type="project" value="InterPro"/>
</dbReference>
<dbReference type="CDD" id="cd08517">
    <property type="entry name" value="PBP2_NikA_DppA_OppA_like_13"/>
    <property type="match status" value="1"/>
</dbReference>
<dbReference type="AlphaFoldDB" id="A0A5M6IP56"/>
<feature type="signal peptide" evidence="4">
    <location>
        <begin position="1"/>
        <end position="30"/>
    </location>
</feature>
<protein>
    <submittedName>
        <fullName evidence="6">ABC transporter substrate-binding protein</fullName>
    </submittedName>
</protein>
<dbReference type="OrthoDB" id="9803988at2"/>
<dbReference type="GO" id="GO:0030288">
    <property type="term" value="C:outer membrane-bounded periplasmic space"/>
    <property type="evidence" value="ECO:0007669"/>
    <property type="project" value="UniProtKB-ARBA"/>
</dbReference>
<evidence type="ECO:0000256" key="2">
    <source>
        <dbReference type="ARBA" id="ARBA00005695"/>
    </source>
</evidence>
<feature type="chain" id="PRO_5024458072" evidence="4">
    <location>
        <begin position="31"/>
        <end position="539"/>
    </location>
</feature>